<dbReference type="Pfam" id="PF13545">
    <property type="entry name" value="HTH_Crp_2"/>
    <property type="match status" value="1"/>
</dbReference>
<feature type="domain" description="HTH crp-type" evidence="5">
    <location>
        <begin position="141"/>
        <end position="214"/>
    </location>
</feature>
<protein>
    <recommendedName>
        <fullName evidence="8">Crp/Fnr family transcriptional regulator</fullName>
    </recommendedName>
</protein>
<feature type="domain" description="Cyclic nucleotide-binding" evidence="4">
    <location>
        <begin position="42"/>
        <end position="127"/>
    </location>
</feature>
<dbReference type="PANTHER" id="PTHR24567">
    <property type="entry name" value="CRP FAMILY TRANSCRIPTIONAL REGULATORY PROTEIN"/>
    <property type="match status" value="1"/>
</dbReference>
<evidence type="ECO:0000313" key="6">
    <source>
        <dbReference type="EMBL" id="KGG80654.1"/>
    </source>
</evidence>
<evidence type="ECO:0000259" key="4">
    <source>
        <dbReference type="PROSITE" id="PS50042"/>
    </source>
</evidence>
<dbReference type="EMBL" id="AZTB01000018">
    <property type="protein sequence ID" value="KGG80654.1"/>
    <property type="molecule type" value="Genomic_DNA"/>
</dbReference>
<dbReference type="RefSeq" id="WP_035162951.1">
    <property type="nucleotide sequence ID" value="NZ_AZTB01000018.1"/>
</dbReference>
<dbReference type="InterPro" id="IPR012318">
    <property type="entry name" value="HTH_CRP"/>
</dbReference>
<dbReference type="SUPFAM" id="SSF51206">
    <property type="entry name" value="cAMP-binding domain-like"/>
    <property type="match status" value="1"/>
</dbReference>
<dbReference type="InterPro" id="IPR036388">
    <property type="entry name" value="WH-like_DNA-bd_sf"/>
</dbReference>
<evidence type="ECO:0000256" key="1">
    <source>
        <dbReference type="ARBA" id="ARBA00023015"/>
    </source>
</evidence>
<accession>A0A096CVT6</accession>
<keyword evidence="3" id="KW-0804">Transcription</keyword>
<dbReference type="Pfam" id="PF00027">
    <property type="entry name" value="cNMP_binding"/>
    <property type="match status" value="1"/>
</dbReference>
<dbReference type="AlphaFoldDB" id="A0A096CVT6"/>
<reference evidence="6 7" key="1">
    <citation type="submission" date="2013-12" db="EMBL/GenBank/DDBJ databases">
        <title>Draft genome sequence of Caloranaerobacter sp. H53214.</title>
        <authorList>
            <person name="Jiang L.J."/>
            <person name="Shao Z.Z."/>
            <person name="Long M.N."/>
        </authorList>
    </citation>
    <scope>NUCLEOTIDE SEQUENCE [LARGE SCALE GENOMIC DNA]</scope>
    <source>
        <strain evidence="6 7">H53214</strain>
    </source>
</reference>
<dbReference type="InterPro" id="IPR018490">
    <property type="entry name" value="cNMP-bd_dom_sf"/>
</dbReference>
<evidence type="ECO:0000256" key="3">
    <source>
        <dbReference type="ARBA" id="ARBA00023163"/>
    </source>
</evidence>
<comment type="caution">
    <text evidence="6">The sequence shown here is derived from an EMBL/GenBank/DDBJ whole genome shotgun (WGS) entry which is preliminary data.</text>
</comment>
<dbReference type="Gene3D" id="1.10.10.10">
    <property type="entry name" value="Winged helix-like DNA-binding domain superfamily/Winged helix DNA-binding domain"/>
    <property type="match status" value="1"/>
</dbReference>
<keyword evidence="2" id="KW-0238">DNA-binding</keyword>
<dbReference type="Gene3D" id="2.60.120.10">
    <property type="entry name" value="Jelly Rolls"/>
    <property type="match status" value="1"/>
</dbReference>
<dbReference type="PROSITE" id="PS51063">
    <property type="entry name" value="HTH_CRP_2"/>
    <property type="match status" value="1"/>
</dbReference>
<dbReference type="SMART" id="SM00419">
    <property type="entry name" value="HTH_CRP"/>
    <property type="match status" value="1"/>
</dbReference>
<sequence>MYKDLFDEKKQNEMRAFFLEISKLGTYRKYPKNSVIDISGNDFVAIVVEGKLKRALYSSRGLEKILYMLKPGEIFGEMDYFCGGNVNIITKAMGNTIISIVNRDKLDKILETNYQGYKFFLHSVIRKYRILMLQMADMIFNSSIGKIADTLIRLSSQEGRFVGQNLVINFSLTHQEIADLIGCSRVTVTKGLNEFKEKGIIDIQNKKIIIKDMEKLRAYIEPLI</sequence>
<dbReference type="SUPFAM" id="SSF46785">
    <property type="entry name" value="Winged helix' DNA-binding domain"/>
    <property type="match status" value="1"/>
</dbReference>
<dbReference type="PRINTS" id="PR00034">
    <property type="entry name" value="HTHCRP"/>
</dbReference>
<dbReference type="PROSITE" id="PS50042">
    <property type="entry name" value="CNMP_BINDING_3"/>
    <property type="match status" value="1"/>
</dbReference>
<dbReference type="PANTHER" id="PTHR24567:SF74">
    <property type="entry name" value="HTH-TYPE TRANSCRIPTIONAL REGULATOR ARCR"/>
    <property type="match status" value="1"/>
</dbReference>
<name>A0A096CVT6_9FIRM</name>
<proteinExistence type="predicted"/>
<gene>
    <name evidence="6" type="ORF">Y919_04930</name>
</gene>
<dbReference type="CDD" id="cd00038">
    <property type="entry name" value="CAP_ED"/>
    <property type="match status" value="1"/>
</dbReference>
<dbReference type="InterPro" id="IPR014710">
    <property type="entry name" value="RmlC-like_jellyroll"/>
</dbReference>
<organism evidence="6 7">
    <name type="scientific">Caloranaerobacter azorensis H53214</name>
    <dbReference type="NCBI Taxonomy" id="1156417"/>
    <lineage>
        <taxon>Bacteria</taxon>
        <taxon>Bacillati</taxon>
        <taxon>Bacillota</taxon>
        <taxon>Tissierellia</taxon>
        <taxon>Tissierellales</taxon>
        <taxon>Thermohalobacteraceae</taxon>
        <taxon>Caloranaerobacter</taxon>
    </lineage>
</organism>
<dbReference type="Proteomes" id="UP000029622">
    <property type="component" value="Unassembled WGS sequence"/>
</dbReference>
<dbReference type="GO" id="GO:0003677">
    <property type="term" value="F:DNA binding"/>
    <property type="evidence" value="ECO:0007669"/>
    <property type="project" value="UniProtKB-KW"/>
</dbReference>
<evidence type="ECO:0008006" key="8">
    <source>
        <dbReference type="Google" id="ProtNLM"/>
    </source>
</evidence>
<keyword evidence="1" id="KW-0805">Transcription regulation</keyword>
<dbReference type="GO" id="GO:0005829">
    <property type="term" value="C:cytosol"/>
    <property type="evidence" value="ECO:0007669"/>
    <property type="project" value="TreeGrafter"/>
</dbReference>
<dbReference type="STRING" id="1156417.Y919_04930"/>
<evidence type="ECO:0000259" key="5">
    <source>
        <dbReference type="PROSITE" id="PS51063"/>
    </source>
</evidence>
<dbReference type="InterPro" id="IPR050397">
    <property type="entry name" value="Env_Response_Regulators"/>
</dbReference>
<dbReference type="InterPro" id="IPR036390">
    <property type="entry name" value="WH_DNA-bd_sf"/>
</dbReference>
<evidence type="ECO:0000313" key="7">
    <source>
        <dbReference type="Proteomes" id="UP000029622"/>
    </source>
</evidence>
<evidence type="ECO:0000256" key="2">
    <source>
        <dbReference type="ARBA" id="ARBA00023125"/>
    </source>
</evidence>
<dbReference type="GO" id="GO:0003700">
    <property type="term" value="F:DNA-binding transcription factor activity"/>
    <property type="evidence" value="ECO:0007669"/>
    <property type="project" value="TreeGrafter"/>
</dbReference>
<dbReference type="CDD" id="cd00092">
    <property type="entry name" value="HTH_CRP"/>
    <property type="match status" value="1"/>
</dbReference>
<dbReference type="InterPro" id="IPR000595">
    <property type="entry name" value="cNMP-bd_dom"/>
</dbReference>